<feature type="transmembrane region" description="Helical" evidence="6">
    <location>
        <begin position="268"/>
        <end position="290"/>
    </location>
</feature>
<dbReference type="PROSITE" id="PS50850">
    <property type="entry name" value="MFS"/>
    <property type="match status" value="1"/>
</dbReference>
<dbReference type="SUPFAM" id="SSF103473">
    <property type="entry name" value="MFS general substrate transporter"/>
    <property type="match status" value="1"/>
</dbReference>
<evidence type="ECO:0000256" key="4">
    <source>
        <dbReference type="ARBA" id="ARBA00022989"/>
    </source>
</evidence>
<dbReference type="OrthoDB" id="7002695at2"/>
<evidence type="ECO:0000256" key="1">
    <source>
        <dbReference type="ARBA" id="ARBA00004651"/>
    </source>
</evidence>
<feature type="transmembrane region" description="Helical" evidence="6">
    <location>
        <begin position="127"/>
        <end position="145"/>
    </location>
</feature>
<dbReference type="PANTHER" id="PTHR43124:SF3">
    <property type="entry name" value="CHLORAMPHENICOL EFFLUX PUMP RV0191"/>
    <property type="match status" value="1"/>
</dbReference>
<evidence type="ECO:0000256" key="3">
    <source>
        <dbReference type="ARBA" id="ARBA00022692"/>
    </source>
</evidence>
<feature type="transmembrane region" description="Helical" evidence="6">
    <location>
        <begin position="24"/>
        <end position="41"/>
    </location>
</feature>
<dbReference type="PANTHER" id="PTHR43124">
    <property type="entry name" value="PURINE EFFLUX PUMP PBUE"/>
    <property type="match status" value="1"/>
</dbReference>
<dbReference type="InterPro" id="IPR011701">
    <property type="entry name" value="MFS"/>
</dbReference>
<dbReference type="Gene3D" id="1.20.1250.20">
    <property type="entry name" value="MFS general substrate transporter like domains"/>
    <property type="match status" value="2"/>
</dbReference>
<dbReference type="InterPro" id="IPR020846">
    <property type="entry name" value="MFS_dom"/>
</dbReference>
<feature type="transmembrane region" description="Helical" evidence="6">
    <location>
        <begin position="152"/>
        <end position="170"/>
    </location>
</feature>
<sequence length="416" mass="44238">MNGIQGYADHPQVTASYGRLSKPALVLVMCLLGTSYMFNAMDRQVFPSLLTAIRGTYGLSLAQAGFVSTVFTINVAAFGALGGWFYARFTRKSILVGGLIAYSVFTLITPLAQGFVTLAAYRALTGVGEALQVGALYCCLGGYFARSRGAAMGCMQAFFGLGALMGPIIGTRLHQSFGQWEMPFYVFGVAGIVVAVLLSRFMPPAFSEAVEQMDEMESFDSAAARASKLLNRNVCLGALSFSLVGLSFFSYTALYATYLHERLGFTSVAAGSALGMYGLGAIGAVVGGWAGDRLGKAGIFACLLVLAAVSYLMFHGTAQPLVHGILSLLFGLMVSGYFYARFVSVIQRSAPPQKIGYAVAAAMTGFYLSGPFAGFLFGELVEIWGWSTAANIMVVAPPCVAIVLMCFFDFSRLRKA</sequence>
<keyword evidence="3 6" id="KW-0812">Transmembrane</keyword>
<name>A0A158GVU5_CABSO</name>
<dbReference type="AlphaFoldDB" id="A0A158GVU5"/>
<evidence type="ECO:0000259" key="7">
    <source>
        <dbReference type="PROSITE" id="PS50850"/>
    </source>
</evidence>
<dbReference type="InterPro" id="IPR036259">
    <property type="entry name" value="MFS_trans_sf"/>
</dbReference>
<feature type="domain" description="Major facilitator superfamily (MFS) profile" evidence="7">
    <location>
        <begin position="28"/>
        <end position="414"/>
    </location>
</feature>
<organism evidence="8 9">
    <name type="scientific">Caballeronia sordidicola</name>
    <name type="common">Burkholderia sordidicola</name>
    <dbReference type="NCBI Taxonomy" id="196367"/>
    <lineage>
        <taxon>Bacteria</taxon>
        <taxon>Pseudomonadati</taxon>
        <taxon>Pseudomonadota</taxon>
        <taxon>Betaproteobacteria</taxon>
        <taxon>Burkholderiales</taxon>
        <taxon>Burkholderiaceae</taxon>
        <taxon>Caballeronia</taxon>
    </lineage>
</organism>
<comment type="subcellular location">
    <subcellularLocation>
        <location evidence="1">Cell membrane</location>
        <topology evidence="1">Multi-pass membrane protein</topology>
    </subcellularLocation>
</comment>
<proteinExistence type="predicted"/>
<keyword evidence="5 6" id="KW-0472">Membrane</keyword>
<dbReference type="GO" id="GO:0022857">
    <property type="term" value="F:transmembrane transporter activity"/>
    <property type="evidence" value="ECO:0007669"/>
    <property type="project" value="InterPro"/>
</dbReference>
<dbReference type="EMBL" id="FCOC02000011">
    <property type="protein sequence ID" value="SAL36198.1"/>
    <property type="molecule type" value="Genomic_DNA"/>
</dbReference>
<accession>A0A158GVU5</accession>
<feature type="transmembrane region" description="Helical" evidence="6">
    <location>
        <begin position="355"/>
        <end position="377"/>
    </location>
</feature>
<feature type="transmembrane region" description="Helical" evidence="6">
    <location>
        <begin position="383"/>
        <end position="408"/>
    </location>
</feature>
<feature type="transmembrane region" description="Helical" evidence="6">
    <location>
        <begin position="61"/>
        <end position="87"/>
    </location>
</feature>
<feature type="transmembrane region" description="Helical" evidence="6">
    <location>
        <begin position="99"/>
        <end position="121"/>
    </location>
</feature>
<evidence type="ECO:0000256" key="6">
    <source>
        <dbReference type="SAM" id="Phobius"/>
    </source>
</evidence>
<reference evidence="8 9" key="1">
    <citation type="submission" date="2016-01" db="EMBL/GenBank/DDBJ databases">
        <authorList>
            <person name="Oliw E.H."/>
        </authorList>
    </citation>
    <scope>NUCLEOTIDE SEQUENCE [LARGE SCALE GENOMIC DNA]</scope>
    <source>
        <strain evidence="8">LMG 22029</strain>
    </source>
</reference>
<evidence type="ECO:0000313" key="8">
    <source>
        <dbReference type="EMBL" id="SAL36198.1"/>
    </source>
</evidence>
<protein>
    <submittedName>
        <fullName evidence="8">Transporter</fullName>
    </submittedName>
</protein>
<keyword evidence="2" id="KW-1003">Cell membrane</keyword>
<dbReference type="InterPro" id="IPR050189">
    <property type="entry name" value="MFS_Efflux_Transporters"/>
</dbReference>
<dbReference type="Pfam" id="PF07690">
    <property type="entry name" value="MFS_1"/>
    <property type="match status" value="1"/>
</dbReference>
<dbReference type="RefSeq" id="WP_082850530.1">
    <property type="nucleotide sequence ID" value="NZ_FCOC02000011.1"/>
</dbReference>
<feature type="transmembrane region" description="Helical" evidence="6">
    <location>
        <begin position="234"/>
        <end position="256"/>
    </location>
</feature>
<gene>
    <name evidence="8" type="ORF">AWB64_03639</name>
</gene>
<feature type="transmembrane region" description="Helical" evidence="6">
    <location>
        <begin position="297"/>
        <end position="314"/>
    </location>
</feature>
<evidence type="ECO:0000256" key="2">
    <source>
        <dbReference type="ARBA" id="ARBA00022475"/>
    </source>
</evidence>
<keyword evidence="4 6" id="KW-1133">Transmembrane helix</keyword>
<dbReference type="GO" id="GO:0005886">
    <property type="term" value="C:plasma membrane"/>
    <property type="evidence" value="ECO:0007669"/>
    <property type="project" value="UniProtKB-SubCell"/>
</dbReference>
<evidence type="ECO:0000313" key="9">
    <source>
        <dbReference type="Proteomes" id="UP000054893"/>
    </source>
</evidence>
<evidence type="ECO:0000256" key="5">
    <source>
        <dbReference type="ARBA" id="ARBA00023136"/>
    </source>
</evidence>
<feature type="transmembrane region" description="Helical" evidence="6">
    <location>
        <begin position="182"/>
        <end position="202"/>
    </location>
</feature>
<dbReference type="Proteomes" id="UP000054893">
    <property type="component" value="Unassembled WGS sequence"/>
</dbReference>
<feature type="transmembrane region" description="Helical" evidence="6">
    <location>
        <begin position="320"/>
        <end position="343"/>
    </location>
</feature>